<keyword evidence="4" id="KW-1185">Reference proteome</keyword>
<organism evidence="3 4">
    <name type="scientific">Clostridium sartagoforme</name>
    <dbReference type="NCBI Taxonomy" id="84031"/>
    <lineage>
        <taxon>Bacteria</taxon>
        <taxon>Bacillati</taxon>
        <taxon>Bacillota</taxon>
        <taxon>Clostridia</taxon>
        <taxon>Eubacteriales</taxon>
        <taxon>Clostridiaceae</taxon>
        <taxon>Clostridium</taxon>
    </lineage>
</organism>
<sequence>MKIAIIGLGSIAKKAYLPILSVMEGVELYISTRNKKVLDEVSNKYKIDRSYIDYANLISENIDGAIISTHADGHYEIAKKLIENGVNVYIDKPLTYNLNKSEEIVELAKKNNVIAMVGFNRRFCPKVSELKKKGKADIIVMQKNREYPPGDTRQFIVEDFIHVVDTLRFLMDEEIKNLDINFSKKNDKLNSVVVTFKGENTTAVGIMNRCAGITEEVIEYMVKGNKFVVEDLVDSIEVNNNGKTRTTFGGWESSLYKRGFDDLIIHFLDSIKEKKNPNPSLEDSIISHKICEEIVNYINNN</sequence>
<dbReference type="InterPro" id="IPR036291">
    <property type="entry name" value="NAD(P)-bd_dom_sf"/>
</dbReference>
<evidence type="ECO:0000313" key="3">
    <source>
        <dbReference type="EMBL" id="TGY42307.1"/>
    </source>
</evidence>
<dbReference type="Proteomes" id="UP000306888">
    <property type="component" value="Unassembled WGS sequence"/>
</dbReference>
<dbReference type="Pfam" id="PF21378">
    <property type="entry name" value="YceM-like_C"/>
    <property type="match status" value="1"/>
</dbReference>
<evidence type="ECO:0000259" key="2">
    <source>
        <dbReference type="Pfam" id="PF21378"/>
    </source>
</evidence>
<evidence type="ECO:0000313" key="4">
    <source>
        <dbReference type="Proteomes" id="UP000306888"/>
    </source>
</evidence>
<dbReference type="OrthoDB" id="9815825at2"/>
<protein>
    <submittedName>
        <fullName evidence="3">Gfo/Idh/MocA family oxidoreductase</fullName>
    </submittedName>
</protein>
<dbReference type="Gene3D" id="3.30.360.10">
    <property type="entry name" value="Dihydrodipicolinate Reductase, domain 2"/>
    <property type="match status" value="1"/>
</dbReference>
<feature type="domain" description="YceM-like C-terminal" evidence="2">
    <location>
        <begin position="135"/>
        <end position="234"/>
    </location>
</feature>
<dbReference type="InterPro" id="IPR048477">
    <property type="entry name" value="YceM-like_C"/>
</dbReference>
<dbReference type="GO" id="GO:0000166">
    <property type="term" value="F:nucleotide binding"/>
    <property type="evidence" value="ECO:0007669"/>
    <property type="project" value="InterPro"/>
</dbReference>
<dbReference type="InterPro" id="IPR000683">
    <property type="entry name" value="Gfo/Idh/MocA-like_OxRdtase_N"/>
</dbReference>
<dbReference type="EMBL" id="SRYR01000003">
    <property type="protein sequence ID" value="TGY42307.1"/>
    <property type="molecule type" value="Genomic_DNA"/>
</dbReference>
<proteinExistence type="predicted"/>
<dbReference type="PANTHER" id="PTHR43708">
    <property type="entry name" value="CONSERVED EXPRESSED OXIDOREDUCTASE (EUROFUNG)"/>
    <property type="match status" value="1"/>
</dbReference>
<dbReference type="InterPro" id="IPR051317">
    <property type="entry name" value="Gfo/Idh/MocA_oxidoreduct"/>
</dbReference>
<feature type="domain" description="Gfo/Idh/MocA-like oxidoreductase N-terminal" evidence="1">
    <location>
        <begin position="1"/>
        <end position="119"/>
    </location>
</feature>
<dbReference type="AlphaFoldDB" id="A0A4S2DJC9"/>
<comment type="caution">
    <text evidence="3">The sequence shown here is derived from an EMBL/GenBank/DDBJ whole genome shotgun (WGS) entry which is preliminary data.</text>
</comment>
<dbReference type="Pfam" id="PF01408">
    <property type="entry name" value="GFO_IDH_MocA"/>
    <property type="match status" value="1"/>
</dbReference>
<reference evidence="3 4" key="1">
    <citation type="submission" date="2019-04" db="EMBL/GenBank/DDBJ databases">
        <title>Microbes associate with the intestines of laboratory mice.</title>
        <authorList>
            <person name="Navarre W."/>
            <person name="Wong E."/>
            <person name="Huang K."/>
            <person name="Tropini C."/>
            <person name="Ng K."/>
            <person name="Yu B."/>
        </authorList>
    </citation>
    <scope>NUCLEOTIDE SEQUENCE [LARGE SCALE GENOMIC DNA]</scope>
    <source>
        <strain evidence="3 4">NM50_B9-20</strain>
    </source>
</reference>
<dbReference type="SUPFAM" id="SSF51735">
    <property type="entry name" value="NAD(P)-binding Rossmann-fold domains"/>
    <property type="match status" value="1"/>
</dbReference>
<name>A0A4S2DJC9_9CLOT</name>
<gene>
    <name evidence="3" type="ORF">E5347_08785</name>
</gene>
<evidence type="ECO:0000259" key="1">
    <source>
        <dbReference type="Pfam" id="PF01408"/>
    </source>
</evidence>
<accession>A0A4S2DJC9</accession>
<dbReference type="PANTHER" id="PTHR43708:SF4">
    <property type="entry name" value="OXIDOREDUCTASE YCEM-RELATED"/>
    <property type="match status" value="1"/>
</dbReference>
<dbReference type="SUPFAM" id="SSF55347">
    <property type="entry name" value="Glyceraldehyde-3-phosphate dehydrogenase-like, C-terminal domain"/>
    <property type="match status" value="1"/>
</dbReference>
<dbReference type="Gene3D" id="3.40.50.720">
    <property type="entry name" value="NAD(P)-binding Rossmann-like Domain"/>
    <property type="match status" value="1"/>
</dbReference>
<dbReference type="RefSeq" id="WP_136006512.1">
    <property type="nucleotide sequence ID" value="NZ_SRYR01000003.1"/>
</dbReference>